<accession>A0ABS3M6X8</accession>
<dbReference type="Pfam" id="PF13470">
    <property type="entry name" value="PIN_3"/>
    <property type="match status" value="1"/>
</dbReference>
<evidence type="ECO:0000313" key="2">
    <source>
        <dbReference type="EMBL" id="MBO1363922.1"/>
    </source>
</evidence>
<sequence length="163" mass="18447">MRNVFLDTNVLIDYFGSRNGFPEAATIVTLAQRQKIRLYVSSLSFATAGYILSAHHKRSHAEFMNLFDRFTTLCHVTTVDADTVSHAIHSDFHDFEDAFNMILRSQHSAMLSLRATSRISRHRNSLFTNRTSFSLPSLAGDFYKLRITSSRPPRSASSESVGR</sequence>
<dbReference type="InterPro" id="IPR029060">
    <property type="entry name" value="PIN-like_dom_sf"/>
</dbReference>
<protein>
    <submittedName>
        <fullName evidence="2">PIN domain-containing protein</fullName>
    </submittedName>
</protein>
<dbReference type="InterPro" id="IPR002716">
    <property type="entry name" value="PIN_dom"/>
</dbReference>
<dbReference type="SUPFAM" id="SSF88723">
    <property type="entry name" value="PIN domain-like"/>
    <property type="match status" value="1"/>
</dbReference>
<keyword evidence="3" id="KW-1185">Reference proteome</keyword>
<dbReference type="Proteomes" id="UP000664265">
    <property type="component" value="Unassembled WGS sequence"/>
</dbReference>
<evidence type="ECO:0000313" key="3">
    <source>
        <dbReference type="Proteomes" id="UP000664265"/>
    </source>
</evidence>
<gene>
    <name evidence="2" type="ORF">JHU38_09090</name>
</gene>
<reference evidence="2 3" key="1">
    <citation type="submission" date="2021-01" db="EMBL/GenBank/DDBJ databases">
        <title>Prevotella A2931 sp. nov.</title>
        <authorList>
            <person name="Buhl M."/>
            <person name="Oberhettinger P."/>
        </authorList>
    </citation>
    <scope>NUCLEOTIDE SEQUENCE [LARGE SCALE GENOMIC DNA]</scope>
    <source>
        <strain evidence="2 3">A2931</strain>
    </source>
</reference>
<dbReference type="Gene3D" id="3.40.50.1010">
    <property type="entry name" value="5'-nuclease"/>
    <property type="match status" value="1"/>
</dbReference>
<evidence type="ECO:0000259" key="1">
    <source>
        <dbReference type="Pfam" id="PF13470"/>
    </source>
</evidence>
<name>A0ABS3M6X8_9BACT</name>
<proteinExistence type="predicted"/>
<dbReference type="RefSeq" id="WP_107582968.1">
    <property type="nucleotide sequence ID" value="NZ_JAERMS010000030.1"/>
</dbReference>
<comment type="caution">
    <text evidence="2">The sequence shown here is derived from an EMBL/GenBank/DDBJ whole genome shotgun (WGS) entry which is preliminary data.</text>
</comment>
<feature type="domain" description="PIN" evidence="1">
    <location>
        <begin position="4"/>
        <end position="98"/>
    </location>
</feature>
<dbReference type="EMBL" id="JAERMS010000030">
    <property type="protein sequence ID" value="MBO1363922.1"/>
    <property type="molecule type" value="Genomic_DNA"/>
</dbReference>
<organism evidence="2 3">
    <name type="scientific">Prevotella illustrans</name>
    <dbReference type="NCBI Taxonomy" id="2800387"/>
    <lineage>
        <taxon>Bacteria</taxon>
        <taxon>Pseudomonadati</taxon>
        <taxon>Bacteroidota</taxon>
        <taxon>Bacteroidia</taxon>
        <taxon>Bacteroidales</taxon>
        <taxon>Prevotellaceae</taxon>
        <taxon>Prevotella</taxon>
    </lineage>
</organism>